<keyword evidence="3" id="KW-1185">Reference proteome</keyword>
<proteinExistence type="predicted"/>
<evidence type="ECO:0000313" key="3">
    <source>
        <dbReference type="Proteomes" id="UP001176961"/>
    </source>
</evidence>
<feature type="region of interest" description="Disordered" evidence="1">
    <location>
        <begin position="97"/>
        <end position="129"/>
    </location>
</feature>
<reference evidence="2" key="1">
    <citation type="submission" date="2023-07" db="EMBL/GenBank/DDBJ databases">
        <authorList>
            <consortium name="CYATHOMIX"/>
        </authorList>
    </citation>
    <scope>NUCLEOTIDE SEQUENCE</scope>
    <source>
        <strain evidence="2">N/A</strain>
    </source>
</reference>
<name>A0AA36GJB6_CYLNA</name>
<protein>
    <submittedName>
        <fullName evidence="2">Uncharacterized protein</fullName>
    </submittedName>
</protein>
<evidence type="ECO:0000256" key="1">
    <source>
        <dbReference type="SAM" id="MobiDB-lite"/>
    </source>
</evidence>
<feature type="compositionally biased region" description="Polar residues" evidence="1">
    <location>
        <begin position="97"/>
        <end position="112"/>
    </location>
</feature>
<gene>
    <name evidence="2" type="ORF">CYNAS_LOCUS3739</name>
</gene>
<evidence type="ECO:0000313" key="2">
    <source>
        <dbReference type="EMBL" id="CAJ0591756.1"/>
    </source>
</evidence>
<dbReference type="EMBL" id="CATQJL010000001">
    <property type="protein sequence ID" value="CAJ0591756.1"/>
    <property type="molecule type" value="Genomic_DNA"/>
</dbReference>
<accession>A0AA36GJB6</accession>
<dbReference type="AlphaFoldDB" id="A0AA36GJB6"/>
<organism evidence="2 3">
    <name type="scientific">Cylicocyclus nassatus</name>
    <name type="common">Nematode worm</name>
    <dbReference type="NCBI Taxonomy" id="53992"/>
    <lineage>
        <taxon>Eukaryota</taxon>
        <taxon>Metazoa</taxon>
        <taxon>Ecdysozoa</taxon>
        <taxon>Nematoda</taxon>
        <taxon>Chromadorea</taxon>
        <taxon>Rhabditida</taxon>
        <taxon>Rhabditina</taxon>
        <taxon>Rhabditomorpha</taxon>
        <taxon>Strongyloidea</taxon>
        <taxon>Strongylidae</taxon>
        <taxon>Cylicocyclus</taxon>
    </lineage>
</organism>
<feature type="compositionally biased region" description="Basic residues" evidence="1">
    <location>
        <begin position="119"/>
        <end position="129"/>
    </location>
</feature>
<sequence>MLQIMELRKEVKKKQGSSEDYVMNAFATRLPKFNQDPNSSSDTDTIHLQMKQIMELWKSCREPKVELTKQGSNEEYKDYLELQNHIQMIDKAKVPQVSVNQMNENPQVNAMQQDEKRKPFIGHKPRTHL</sequence>
<comment type="caution">
    <text evidence="2">The sequence shown here is derived from an EMBL/GenBank/DDBJ whole genome shotgun (WGS) entry which is preliminary data.</text>
</comment>
<dbReference type="Proteomes" id="UP001176961">
    <property type="component" value="Unassembled WGS sequence"/>
</dbReference>